<dbReference type="InterPro" id="IPR029063">
    <property type="entry name" value="SAM-dependent_MTases_sf"/>
</dbReference>
<dbReference type="GO" id="GO:0030697">
    <property type="term" value="F:tRNA (uracil(54)-C5)-methyltransferase activity, S-adenosyl methionine-dependent"/>
    <property type="evidence" value="ECO:0007669"/>
    <property type="project" value="UniProtKB-EC"/>
</dbReference>
<dbReference type="Proteomes" id="UP000192220">
    <property type="component" value="Unplaced"/>
</dbReference>
<evidence type="ECO:0000256" key="4">
    <source>
        <dbReference type="ARBA" id="ARBA00033763"/>
    </source>
</evidence>
<dbReference type="CTD" id="79979"/>
<dbReference type="InterPro" id="IPR010280">
    <property type="entry name" value="U5_MeTrfase_fam"/>
</dbReference>
<feature type="binding site" evidence="6">
    <location>
        <position position="298"/>
    </location>
    <ligand>
        <name>S-adenosyl-L-methionine</name>
        <dbReference type="ChEBI" id="CHEBI:59789"/>
    </ligand>
</feature>
<evidence type="ECO:0000256" key="5">
    <source>
        <dbReference type="ARBA" id="ARBA00047278"/>
    </source>
</evidence>
<comment type="catalytic activity">
    <reaction evidence="5">
        <text>uridine(54) in tRNA + S-adenosyl-L-methionine = 5-methyluridine(54) in tRNA + S-adenosyl-L-homocysteine + H(+)</text>
        <dbReference type="Rhea" id="RHEA:42712"/>
        <dbReference type="Rhea" id="RHEA-COMP:10167"/>
        <dbReference type="Rhea" id="RHEA-COMP:10193"/>
        <dbReference type="ChEBI" id="CHEBI:15378"/>
        <dbReference type="ChEBI" id="CHEBI:57856"/>
        <dbReference type="ChEBI" id="CHEBI:59789"/>
        <dbReference type="ChEBI" id="CHEBI:65315"/>
        <dbReference type="ChEBI" id="CHEBI:74447"/>
        <dbReference type="EC" id="2.1.1.35"/>
    </reaction>
    <physiologicalReaction direction="left-to-right" evidence="5">
        <dbReference type="Rhea" id="RHEA:42713"/>
    </physiologicalReaction>
</comment>
<keyword evidence="7" id="KW-1185">Reference proteome</keyword>
<dbReference type="InterPro" id="IPR045850">
    <property type="entry name" value="TRM2_met"/>
</dbReference>
<dbReference type="GO" id="GO:0003723">
    <property type="term" value="F:RNA binding"/>
    <property type="evidence" value="ECO:0007669"/>
    <property type="project" value="TreeGrafter"/>
</dbReference>
<keyword evidence="2 6" id="KW-0808">Transferase</keyword>
<dbReference type="KEGG" id="alim:106515366"/>
<comment type="caution">
    <text evidence="6">Lacks conserved residue(s) required for the propagation of feature annotation.</text>
</comment>
<feature type="binding site" evidence="6">
    <location>
        <position position="357"/>
    </location>
    <ligand>
        <name>S-adenosyl-L-methionine</name>
        <dbReference type="ChEBI" id="CHEBI:59789"/>
    </ligand>
</feature>
<dbReference type="InParanoid" id="A0A2I4AYM1"/>
<dbReference type="STRING" id="52670.A0A2I4AYM1"/>
<feature type="binding site" evidence="6">
    <location>
        <position position="408"/>
    </location>
    <ligand>
        <name>S-adenosyl-L-methionine</name>
        <dbReference type="ChEBI" id="CHEBI:59789"/>
    </ligand>
</feature>
<dbReference type="PANTHER" id="PTHR45904:SF1">
    <property type="entry name" value="TRNA (URACIL-5-)-METHYLTRANSFERASE HOMOLOG B"/>
    <property type="match status" value="1"/>
</dbReference>
<evidence type="ECO:0000256" key="6">
    <source>
        <dbReference type="PROSITE-ProRule" id="PRU01024"/>
    </source>
</evidence>
<feature type="active site" description="Nucleophile" evidence="6">
    <location>
        <position position="436"/>
    </location>
</feature>
<evidence type="ECO:0000256" key="2">
    <source>
        <dbReference type="ARBA" id="ARBA00022679"/>
    </source>
</evidence>
<dbReference type="GeneID" id="106515366"/>
<dbReference type="SUPFAM" id="SSF53335">
    <property type="entry name" value="S-adenosyl-L-methionine-dependent methyltransferases"/>
    <property type="match status" value="1"/>
</dbReference>
<evidence type="ECO:0000256" key="3">
    <source>
        <dbReference type="ARBA" id="ARBA00022691"/>
    </source>
</evidence>
<evidence type="ECO:0000256" key="1">
    <source>
        <dbReference type="ARBA" id="ARBA00022603"/>
    </source>
</evidence>
<organism evidence="7 8">
    <name type="scientific">Austrofundulus limnaeus</name>
    <name type="common">Annual killifish</name>
    <dbReference type="NCBI Taxonomy" id="52670"/>
    <lineage>
        <taxon>Eukaryota</taxon>
        <taxon>Metazoa</taxon>
        <taxon>Chordata</taxon>
        <taxon>Craniata</taxon>
        <taxon>Vertebrata</taxon>
        <taxon>Euteleostomi</taxon>
        <taxon>Actinopterygii</taxon>
        <taxon>Neopterygii</taxon>
        <taxon>Teleostei</taxon>
        <taxon>Neoteleostei</taxon>
        <taxon>Acanthomorphata</taxon>
        <taxon>Ovalentaria</taxon>
        <taxon>Atherinomorphae</taxon>
        <taxon>Cyprinodontiformes</taxon>
        <taxon>Rivulidae</taxon>
        <taxon>Austrofundulus</taxon>
    </lineage>
</organism>
<dbReference type="PROSITE" id="PS51621">
    <property type="entry name" value="SAM_MT_RNA_M5U_1"/>
    <property type="match status" value="1"/>
</dbReference>
<sequence length="489" mass="54471">MNLLATRCRSVIAAGHNILCSSRRPLAFSSQAGALSKTGERTRRRKKKTAWDEGCVSWEERLSDVVTPLWRLRYEQQLQVKLKQQEMIMAQLSLHLSEDFRSPSESPAGKPSIPVLPVLPSPVRNGYRNKSTFSVNKGADGNPKTVGNYVGRGVEGNIVCVNTDHLFNIPEKHKQVARCYQDFIRSSPLDPCLLFHTGGHWREITVRTNAQGHTMLIVYFNPHPLTPDEVAVHKAELVDYFTQGPGSFCKLDSLYFQESAMTRCTHVESPYQLLYGQPYMYEELLGFKFRISADAFFQVNLTAAEVLYNTVRDLCLPNTKQEEGRSQSGNTLLDVCCGTGAIGIILSRRVDRVIGIELIEQAVKDAIHNAALNHIHNCEFIPGKAEVVLPGLMSQLGSAGEGLTAVVNPSRSGLHPKVVRALRNQAAIRRLVYVSCKPDGEAMRNFKELCCAPDPQRKLTGEAFSPTLAVPVDMFPHTSHCELVLLFER</sequence>
<dbReference type="Gene3D" id="2.40.50.1070">
    <property type="match status" value="1"/>
</dbReference>
<dbReference type="PROSITE" id="PS51687">
    <property type="entry name" value="SAM_MT_RNA_M5U"/>
    <property type="match status" value="1"/>
</dbReference>
<dbReference type="AlphaFoldDB" id="A0A2I4AYM1"/>
<name>A0A2I4AYM1_AUSLI</name>
<dbReference type="GO" id="GO:0032259">
    <property type="term" value="P:methylation"/>
    <property type="evidence" value="ECO:0007669"/>
    <property type="project" value="UniProtKB-KW"/>
</dbReference>
<comment type="similarity">
    <text evidence="6">Belongs to the class I-like SAM-binding methyltransferase superfamily. RNA M5U methyltransferase family.</text>
</comment>
<proteinExistence type="inferred from homology"/>
<accession>A0A2I4AYM1</accession>
<dbReference type="GO" id="GO:0006396">
    <property type="term" value="P:RNA processing"/>
    <property type="evidence" value="ECO:0007669"/>
    <property type="project" value="InterPro"/>
</dbReference>
<dbReference type="PANTHER" id="PTHR45904">
    <property type="entry name" value="TRNA (URACIL-5-)-METHYLTRANSFERASE"/>
    <property type="match status" value="1"/>
</dbReference>
<dbReference type="Pfam" id="PF05958">
    <property type="entry name" value="tRNA_U5-meth_tr"/>
    <property type="match status" value="1"/>
</dbReference>
<gene>
    <name evidence="8" type="primary">trmt2b</name>
</gene>
<evidence type="ECO:0000313" key="7">
    <source>
        <dbReference type="Proteomes" id="UP000192220"/>
    </source>
</evidence>
<dbReference type="CDD" id="cd02440">
    <property type="entry name" value="AdoMet_MTases"/>
    <property type="match status" value="1"/>
</dbReference>
<dbReference type="FunCoup" id="A0A2I4AYM1">
    <property type="interactions" value="2"/>
</dbReference>
<dbReference type="RefSeq" id="XP_013860586.1">
    <property type="nucleotide sequence ID" value="XM_014005132.1"/>
</dbReference>
<keyword evidence="3 6" id="KW-0949">S-adenosyl-L-methionine</keyword>
<protein>
    <recommendedName>
        <fullName evidence="4">tRNA (uracil(54)-C(5))-methyltransferase</fullName>
        <ecNumber evidence="4">2.1.1.35</ecNumber>
    </recommendedName>
</protein>
<evidence type="ECO:0000313" key="8">
    <source>
        <dbReference type="RefSeq" id="XP_013860586.1"/>
    </source>
</evidence>
<dbReference type="Gene3D" id="3.40.50.150">
    <property type="entry name" value="Vaccinia Virus protein VP39"/>
    <property type="match status" value="1"/>
</dbReference>
<dbReference type="OrthoDB" id="10250660at2759"/>
<reference evidence="8" key="1">
    <citation type="submission" date="2025-08" db="UniProtKB">
        <authorList>
            <consortium name="RefSeq"/>
        </authorList>
    </citation>
    <scope>IDENTIFICATION</scope>
    <source>
        <strain evidence="8">Quisiro</strain>
        <tissue evidence="8">Liver</tissue>
    </source>
</reference>
<dbReference type="EC" id="2.1.1.35" evidence="4"/>
<keyword evidence="1 6" id="KW-0489">Methyltransferase</keyword>
<dbReference type="InterPro" id="IPR025823">
    <property type="entry name" value="TRM2B_chor"/>
</dbReference>